<name>A0A5N7CI90_PETAA</name>
<sequence length="90" mass="10359">MSDRKELIGVEEKQDPKLRNRRAQKEDNVARRGLAFELNVHIPPYHHGLVDNLHRCHDCRVCLGFGPAGVVAGLFPFLRAWVSRLSHIFF</sequence>
<reference evidence="2" key="1">
    <citation type="submission" date="2019-04" db="EMBL/GenBank/DDBJ databases">
        <title>Friends and foes A comparative genomics studyof 23 Aspergillus species from section Flavi.</title>
        <authorList>
            <consortium name="DOE Joint Genome Institute"/>
            <person name="Kjaerbolling I."/>
            <person name="Vesth T."/>
            <person name="Frisvad J.C."/>
            <person name="Nybo J.L."/>
            <person name="Theobald S."/>
            <person name="Kildgaard S."/>
            <person name="Isbrandt T."/>
            <person name="Kuo A."/>
            <person name="Sato A."/>
            <person name="Lyhne E.K."/>
            <person name="Kogle M.E."/>
            <person name="Wiebenga A."/>
            <person name="Kun R.S."/>
            <person name="Lubbers R.J."/>
            <person name="Makela M.R."/>
            <person name="Barry K."/>
            <person name="Chovatia M."/>
            <person name="Clum A."/>
            <person name="Daum C."/>
            <person name="Haridas S."/>
            <person name="He G."/>
            <person name="LaButti K."/>
            <person name="Lipzen A."/>
            <person name="Mondo S."/>
            <person name="Riley R."/>
            <person name="Salamov A."/>
            <person name="Simmons B.A."/>
            <person name="Magnuson J.K."/>
            <person name="Henrissat B."/>
            <person name="Mortensen U.H."/>
            <person name="Larsen T.O."/>
            <person name="Devries R.P."/>
            <person name="Grigoriev I.V."/>
            <person name="Machida M."/>
            <person name="Baker S.E."/>
            <person name="Andersen M.R."/>
        </authorList>
    </citation>
    <scope>NUCLEOTIDE SEQUENCE [LARGE SCALE GENOMIC DNA]</scope>
    <source>
        <strain evidence="2">IBT 14317</strain>
    </source>
</reference>
<dbReference type="Proteomes" id="UP000326877">
    <property type="component" value="Unassembled WGS sequence"/>
</dbReference>
<organism evidence="2">
    <name type="scientific">Petromyces alliaceus</name>
    <name type="common">Aspergillus alliaceus</name>
    <dbReference type="NCBI Taxonomy" id="209559"/>
    <lineage>
        <taxon>Eukaryota</taxon>
        <taxon>Fungi</taxon>
        <taxon>Dikarya</taxon>
        <taxon>Ascomycota</taxon>
        <taxon>Pezizomycotina</taxon>
        <taxon>Eurotiomycetes</taxon>
        <taxon>Eurotiomycetidae</taxon>
        <taxon>Eurotiales</taxon>
        <taxon>Aspergillaceae</taxon>
        <taxon>Aspergillus</taxon>
        <taxon>Aspergillus subgen. Circumdati</taxon>
    </lineage>
</organism>
<gene>
    <name evidence="2" type="ORF">BDV23DRAFT_148767</name>
</gene>
<proteinExistence type="predicted"/>
<dbReference type="AlphaFoldDB" id="A0A5N7CI90"/>
<evidence type="ECO:0000313" key="2">
    <source>
        <dbReference type="EMBL" id="KAE8393881.1"/>
    </source>
</evidence>
<protein>
    <submittedName>
        <fullName evidence="2">Uncharacterized protein</fullName>
    </submittedName>
</protein>
<evidence type="ECO:0000256" key="1">
    <source>
        <dbReference type="SAM" id="MobiDB-lite"/>
    </source>
</evidence>
<feature type="region of interest" description="Disordered" evidence="1">
    <location>
        <begin position="1"/>
        <end position="26"/>
    </location>
</feature>
<accession>A0A5N7CI90</accession>
<dbReference type="EMBL" id="ML735227">
    <property type="protein sequence ID" value="KAE8393881.1"/>
    <property type="molecule type" value="Genomic_DNA"/>
</dbReference>